<dbReference type="InterPro" id="IPR011330">
    <property type="entry name" value="Glyco_hydro/deAcase_b/a-brl"/>
</dbReference>
<dbReference type="PANTHER" id="PTHR30105:SF2">
    <property type="entry name" value="DIVERGENT POLYSACCHARIDE DEACETYLASE SUPERFAMILY"/>
    <property type="match status" value="1"/>
</dbReference>
<dbReference type="InterPro" id="IPR006837">
    <property type="entry name" value="Divergent_DAC"/>
</dbReference>
<dbReference type="Proteomes" id="UP000288096">
    <property type="component" value="Unassembled WGS sequence"/>
</dbReference>
<reference evidence="2" key="1">
    <citation type="submission" date="2017-11" db="EMBL/GenBank/DDBJ databases">
        <authorList>
            <person name="Watanabe M."/>
            <person name="Kojima H."/>
        </authorList>
    </citation>
    <scope>NUCLEOTIDE SEQUENCE [LARGE SCALE GENOMIC DNA]</scope>
    <source>
        <strain evidence="2">Tokyo 01</strain>
    </source>
</reference>
<evidence type="ECO:0000313" key="2">
    <source>
        <dbReference type="Proteomes" id="UP000288096"/>
    </source>
</evidence>
<sequence>MSRRSLPRVAIIIDDIGYDTDIVGKFLRLDTRICFSLFPVSPYRDAIVRKIKEKGCEIMLHLPMEPVEYPAVRPGPGALLSTMTPEQLSRQLDQNLDAIRGIRGVNNHMGSRITQIAPLMYQVLSALKQRNLFFIDSYTTPESICRSSARLLQIPFAQRDVFLDHIQEPAVIRRQIRRLIRVAEQYGEAIGIGHPHHVTYKVLREMLPELKQKVQLVQASQIVHTSG</sequence>
<organism evidence="1 2">
    <name type="scientific">Desulfonema ishimotonii</name>
    <dbReference type="NCBI Taxonomy" id="45657"/>
    <lineage>
        <taxon>Bacteria</taxon>
        <taxon>Pseudomonadati</taxon>
        <taxon>Thermodesulfobacteriota</taxon>
        <taxon>Desulfobacteria</taxon>
        <taxon>Desulfobacterales</taxon>
        <taxon>Desulfococcaceae</taxon>
        <taxon>Desulfonema</taxon>
    </lineage>
</organism>
<dbReference type="CDD" id="cd10936">
    <property type="entry name" value="CE4_DAC2"/>
    <property type="match status" value="1"/>
</dbReference>
<dbReference type="PANTHER" id="PTHR30105">
    <property type="entry name" value="UNCHARACTERIZED YIBQ-RELATED"/>
    <property type="match status" value="1"/>
</dbReference>
<proteinExistence type="predicted"/>
<gene>
    <name evidence="1" type="ORF">DENIS_4193</name>
</gene>
<dbReference type="PROSITE" id="PS00149">
    <property type="entry name" value="SULFATASE_2"/>
    <property type="match status" value="1"/>
</dbReference>
<reference evidence="2" key="2">
    <citation type="submission" date="2019-01" db="EMBL/GenBank/DDBJ databases">
        <title>Genome sequence of Desulfonema ishimotonii strain Tokyo 01.</title>
        <authorList>
            <person name="Fukui M."/>
        </authorList>
    </citation>
    <scope>NUCLEOTIDE SEQUENCE [LARGE SCALE GENOMIC DNA]</scope>
    <source>
        <strain evidence="2">Tokyo 01</strain>
    </source>
</reference>
<protein>
    <recommendedName>
        <fullName evidence="3">Divergent polysaccharide deacetylase family protein</fullName>
    </recommendedName>
</protein>
<name>A0A401G1U9_9BACT</name>
<dbReference type="SUPFAM" id="SSF88713">
    <property type="entry name" value="Glycoside hydrolase/deacetylase"/>
    <property type="match status" value="1"/>
</dbReference>
<evidence type="ECO:0008006" key="3">
    <source>
        <dbReference type="Google" id="ProtNLM"/>
    </source>
</evidence>
<keyword evidence="2" id="KW-1185">Reference proteome</keyword>
<dbReference type="InterPro" id="IPR024607">
    <property type="entry name" value="Sulfatase_CS"/>
</dbReference>
<comment type="caution">
    <text evidence="1">The sequence shown here is derived from an EMBL/GenBank/DDBJ whole genome shotgun (WGS) entry which is preliminary data.</text>
</comment>
<dbReference type="GO" id="GO:0005975">
    <property type="term" value="P:carbohydrate metabolic process"/>
    <property type="evidence" value="ECO:0007669"/>
    <property type="project" value="InterPro"/>
</dbReference>
<accession>A0A401G1U9</accession>
<dbReference type="EMBL" id="BEXT01000001">
    <property type="protein sequence ID" value="GBC63200.1"/>
    <property type="molecule type" value="Genomic_DNA"/>
</dbReference>
<dbReference type="AlphaFoldDB" id="A0A401G1U9"/>
<dbReference type="Pfam" id="PF04748">
    <property type="entry name" value="Polysacc_deac_2"/>
    <property type="match status" value="1"/>
</dbReference>
<evidence type="ECO:0000313" key="1">
    <source>
        <dbReference type="EMBL" id="GBC63200.1"/>
    </source>
</evidence>
<dbReference type="Gene3D" id="3.20.20.370">
    <property type="entry name" value="Glycoside hydrolase/deacetylase"/>
    <property type="match status" value="1"/>
</dbReference>
<dbReference type="RefSeq" id="WP_166405220.1">
    <property type="nucleotide sequence ID" value="NZ_BEXT01000001.1"/>
</dbReference>